<organism evidence="1 2">
    <name type="scientific">Rhizoctonia solani</name>
    <dbReference type="NCBI Taxonomy" id="456999"/>
    <lineage>
        <taxon>Eukaryota</taxon>
        <taxon>Fungi</taxon>
        <taxon>Dikarya</taxon>
        <taxon>Basidiomycota</taxon>
        <taxon>Agaricomycotina</taxon>
        <taxon>Agaricomycetes</taxon>
        <taxon>Cantharellales</taxon>
        <taxon>Ceratobasidiaceae</taxon>
        <taxon>Rhizoctonia</taxon>
    </lineage>
</organism>
<reference evidence="1" key="1">
    <citation type="submission" date="2021-01" db="EMBL/GenBank/DDBJ databases">
        <authorList>
            <person name="Kaushik A."/>
        </authorList>
    </citation>
    <scope>NUCLEOTIDE SEQUENCE</scope>
    <source>
        <strain evidence="1">AG2-2IIIB</strain>
    </source>
</reference>
<evidence type="ECO:0000313" key="2">
    <source>
        <dbReference type="Proteomes" id="UP000663843"/>
    </source>
</evidence>
<evidence type="ECO:0000313" key="1">
    <source>
        <dbReference type="EMBL" id="CAE6481544.1"/>
    </source>
</evidence>
<dbReference type="Proteomes" id="UP000663843">
    <property type="component" value="Unassembled WGS sequence"/>
</dbReference>
<comment type="caution">
    <text evidence="1">The sequence shown here is derived from an EMBL/GenBank/DDBJ whole genome shotgun (WGS) entry which is preliminary data.</text>
</comment>
<sequence length="250" mass="27891">MWDDLCIIGQLPSLESLDVVPHYLISTSEIKPKFKAAPLPSTVFPSLRNFALKGVIGASLFRWIWRLKPMVSGLLSAYISLPDYGSNSKSLDANLAHGQLIHKNSPNLTVLTINISSTSRVGALQIACELLSGVPVPTLVIKDWINGRVGDYPAAHSDSIFHHLRRLDLSTTFQPPNWATLPKIAKAFPNLEYLCMNPSTKWESYKPLDIGCISRTASQPIEIKLSVECTAYKETRDEEQWAYIRNDITK</sequence>
<protein>
    <submittedName>
        <fullName evidence="1">Uncharacterized protein</fullName>
    </submittedName>
</protein>
<accession>A0A8H3CGA3</accession>
<dbReference type="AlphaFoldDB" id="A0A8H3CGA3"/>
<gene>
    <name evidence="1" type="ORF">RDB_LOCUS118912</name>
</gene>
<name>A0A8H3CGA3_9AGAM</name>
<proteinExistence type="predicted"/>
<dbReference type="EMBL" id="CAJMWT010003948">
    <property type="protein sequence ID" value="CAE6481544.1"/>
    <property type="molecule type" value="Genomic_DNA"/>
</dbReference>